<feature type="signal peptide" evidence="2">
    <location>
        <begin position="1"/>
        <end position="23"/>
    </location>
</feature>
<dbReference type="OrthoDB" id="72851at2759"/>
<keyword evidence="2" id="KW-0732">Signal</keyword>
<evidence type="ECO:0008006" key="5">
    <source>
        <dbReference type="Google" id="ProtNLM"/>
    </source>
</evidence>
<keyword evidence="4" id="KW-1185">Reference proteome</keyword>
<feature type="chain" id="PRO_5026270443" description="DUF4220 domain-containing protein" evidence="2">
    <location>
        <begin position="24"/>
        <end position="141"/>
    </location>
</feature>
<keyword evidence="1" id="KW-0472">Membrane</keyword>
<name>A0A6G1EU31_9ORYZ</name>
<accession>A0A6G1EU31</accession>
<feature type="transmembrane region" description="Helical" evidence="1">
    <location>
        <begin position="44"/>
        <end position="66"/>
    </location>
</feature>
<comment type="caution">
    <text evidence="3">The sequence shown here is derived from an EMBL/GenBank/DDBJ whole genome shotgun (WGS) entry which is preliminary data.</text>
</comment>
<gene>
    <name evidence="3" type="ORF">E2562_038044</name>
</gene>
<keyword evidence="1" id="KW-0812">Transmembrane</keyword>
<dbReference type="Proteomes" id="UP000479710">
    <property type="component" value="Unassembled WGS sequence"/>
</dbReference>
<reference evidence="3 4" key="1">
    <citation type="submission" date="2019-11" db="EMBL/GenBank/DDBJ databases">
        <title>Whole genome sequence of Oryza granulata.</title>
        <authorList>
            <person name="Li W."/>
        </authorList>
    </citation>
    <scope>NUCLEOTIDE SEQUENCE [LARGE SCALE GENOMIC DNA]</scope>
    <source>
        <strain evidence="4">cv. Menghai</strain>
        <tissue evidence="3">Leaf</tissue>
    </source>
</reference>
<protein>
    <recommendedName>
        <fullName evidence="5">DUF4220 domain-containing protein</fullName>
    </recommendedName>
</protein>
<sequence>MRFYGFLRAVVLLFVLLLAVDNAAHIQGWHLGGAVPDLLAVEWFFAATYASFAAYRLILCLGCLWIKLKGIKSVPKFGGGKGSDDVEAGPDEFPMVLVQIPMCNEKELDRLRGAMPIHYFWPFDLGIQLYPSDAAGCEECT</sequence>
<evidence type="ECO:0000313" key="4">
    <source>
        <dbReference type="Proteomes" id="UP000479710"/>
    </source>
</evidence>
<dbReference type="EMBL" id="SPHZ02000003">
    <property type="protein sequence ID" value="KAF0928136.1"/>
    <property type="molecule type" value="Genomic_DNA"/>
</dbReference>
<proteinExistence type="predicted"/>
<keyword evidence="1" id="KW-1133">Transmembrane helix</keyword>
<evidence type="ECO:0000256" key="2">
    <source>
        <dbReference type="SAM" id="SignalP"/>
    </source>
</evidence>
<evidence type="ECO:0000313" key="3">
    <source>
        <dbReference type="EMBL" id="KAF0928136.1"/>
    </source>
</evidence>
<evidence type="ECO:0000256" key="1">
    <source>
        <dbReference type="SAM" id="Phobius"/>
    </source>
</evidence>
<dbReference type="AlphaFoldDB" id="A0A6G1EU31"/>
<organism evidence="3 4">
    <name type="scientific">Oryza meyeriana var. granulata</name>
    <dbReference type="NCBI Taxonomy" id="110450"/>
    <lineage>
        <taxon>Eukaryota</taxon>
        <taxon>Viridiplantae</taxon>
        <taxon>Streptophyta</taxon>
        <taxon>Embryophyta</taxon>
        <taxon>Tracheophyta</taxon>
        <taxon>Spermatophyta</taxon>
        <taxon>Magnoliopsida</taxon>
        <taxon>Liliopsida</taxon>
        <taxon>Poales</taxon>
        <taxon>Poaceae</taxon>
        <taxon>BOP clade</taxon>
        <taxon>Oryzoideae</taxon>
        <taxon>Oryzeae</taxon>
        <taxon>Oryzinae</taxon>
        <taxon>Oryza</taxon>
        <taxon>Oryza meyeriana</taxon>
    </lineage>
</organism>